<organism evidence="2 3">
    <name type="scientific">Gillisia mitskevichiae</name>
    <dbReference type="NCBI Taxonomy" id="270921"/>
    <lineage>
        <taxon>Bacteria</taxon>
        <taxon>Pseudomonadati</taxon>
        <taxon>Bacteroidota</taxon>
        <taxon>Flavobacteriia</taxon>
        <taxon>Flavobacteriales</taxon>
        <taxon>Flavobacteriaceae</taxon>
        <taxon>Gillisia</taxon>
    </lineage>
</organism>
<protein>
    <submittedName>
        <fullName evidence="2">Uncharacterized protein</fullName>
    </submittedName>
</protein>
<accession>A0A495NWP2</accession>
<dbReference type="RefSeq" id="WP_121347147.1">
    <property type="nucleotide sequence ID" value="NZ_RBLG01000015.1"/>
</dbReference>
<keyword evidence="1" id="KW-0812">Transmembrane</keyword>
<comment type="caution">
    <text evidence="2">The sequence shown here is derived from an EMBL/GenBank/DDBJ whole genome shotgun (WGS) entry which is preliminary data.</text>
</comment>
<keyword evidence="1" id="KW-1133">Transmembrane helix</keyword>
<feature type="transmembrane region" description="Helical" evidence="1">
    <location>
        <begin position="69"/>
        <end position="93"/>
    </location>
</feature>
<keyword evidence="1" id="KW-0472">Membrane</keyword>
<gene>
    <name evidence="2" type="ORF">BC962_3311</name>
</gene>
<name>A0A495NWP2_9FLAO</name>
<dbReference type="OrthoDB" id="1434849at2"/>
<dbReference type="AlphaFoldDB" id="A0A495NWP2"/>
<feature type="transmembrane region" description="Helical" evidence="1">
    <location>
        <begin position="113"/>
        <end position="130"/>
    </location>
</feature>
<dbReference type="Proteomes" id="UP000276282">
    <property type="component" value="Unassembled WGS sequence"/>
</dbReference>
<sequence length="136" mass="16376">MKKLSDYLLNDKIQRLLYGIGLALWIIIWFGELKSMTENNSYVFYWWSVLTPIPLLIGQIIFNSKIIWTFLMIYVILYSLGIIWNIIMIDVIIDMERDFSPIPFWTFEKVYKWLIMIFILFTVNGIIWKIKPVRAK</sequence>
<evidence type="ECO:0000256" key="1">
    <source>
        <dbReference type="SAM" id="Phobius"/>
    </source>
</evidence>
<feature type="transmembrane region" description="Helical" evidence="1">
    <location>
        <begin position="43"/>
        <end position="62"/>
    </location>
</feature>
<keyword evidence="3" id="KW-1185">Reference proteome</keyword>
<dbReference type="EMBL" id="RBLG01000015">
    <property type="protein sequence ID" value="RKS42257.1"/>
    <property type="molecule type" value="Genomic_DNA"/>
</dbReference>
<evidence type="ECO:0000313" key="3">
    <source>
        <dbReference type="Proteomes" id="UP000276282"/>
    </source>
</evidence>
<reference evidence="2 3" key="1">
    <citation type="submission" date="2018-10" db="EMBL/GenBank/DDBJ databases">
        <title>Genomic Encyclopedia of Archaeal and Bacterial Type Strains, Phase II (KMG-II): from individual species to whole genera.</title>
        <authorList>
            <person name="Goeker M."/>
        </authorList>
    </citation>
    <scope>NUCLEOTIDE SEQUENCE [LARGE SCALE GENOMIC DNA]</scope>
    <source>
        <strain evidence="2 3">DSM 19839</strain>
    </source>
</reference>
<feature type="transmembrane region" description="Helical" evidence="1">
    <location>
        <begin position="12"/>
        <end position="31"/>
    </location>
</feature>
<evidence type="ECO:0000313" key="2">
    <source>
        <dbReference type="EMBL" id="RKS42257.1"/>
    </source>
</evidence>
<proteinExistence type="predicted"/>